<keyword evidence="2" id="KW-1185">Reference proteome</keyword>
<reference evidence="1 2" key="1">
    <citation type="submission" date="2013-02" db="EMBL/GenBank/DDBJ databases">
        <title>Draft genome sequence of Amycolatopsis vancoresmycina strain DSM 44592T.</title>
        <authorList>
            <person name="Kumar S."/>
            <person name="Kaur N."/>
            <person name="Kaur C."/>
            <person name="Raghava G.P.S."/>
            <person name="Mayilraj S."/>
        </authorList>
    </citation>
    <scope>NUCLEOTIDE SEQUENCE [LARGE SCALE GENOMIC DNA]</scope>
    <source>
        <strain evidence="1 2">DSM 44592</strain>
    </source>
</reference>
<dbReference type="AlphaFoldDB" id="R1HTW8"/>
<protein>
    <submittedName>
        <fullName evidence="1">Uncharacterized protein</fullName>
    </submittedName>
</protein>
<feature type="non-terminal residue" evidence="1">
    <location>
        <position position="67"/>
    </location>
</feature>
<proteinExistence type="predicted"/>
<dbReference type="EMBL" id="AOUO01000249">
    <property type="protein sequence ID" value="EOD66970.1"/>
    <property type="molecule type" value="Genomic_DNA"/>
</dbReference>
<evidence type="ECO:0000313" key="2">
    <source>
        <dbReference type="Proteomes" id="UP000014139"/>
    </source>
</evidence>
<dbReference type="Proteomes" id="UP000014139">
    <property type="component" value="Unassembled WGS sequence"/>
</dbReference>
<accession>R1HTW8</accession>
<name>R1HTW8_9PSEU</name>
<comment type="caution">
    <text evidence="1">The sequence shown here is derived from an EMBL/GenBank/DDBJ whole genome shotgun (WGS) entry which is preliminary data.</text>
</comment>
<gene>
    <name evidence="1" type="ORF">H480_18828</name>
</gene>
<evidence type="ECO:0000313" key="1">
    <source>
        <dbReference type="EMBL" id="EOD66970.1"/>
    </source>
</evidence>
<organism evidence="1 2">
    <name type="scientific">Amycolatopsis vancoresmycina DSM 44592</name>
    <dbReference type="NCBI Taxonomy" id="1292037"/>
    <lineage>
        <taxon>Bacteria</taxon>
        <taxon>Bacillati</taxon>
        <taxon>Actinomycetota</taxon>
        <taxon>Actinomycetes</taxon>
        <taxon>Pseudonocardiales</taxon>
        <taxon>Pseudonocardiaceae</taxon>
        <taxon>Amycolatopsis</taxon>
    </lineage>
</organism>
<sequence length="67" mass="7000">MLVTVCGSWSELVQVTVVPFFTVVAAGAKAKSLMATVFVVAFPAGGDDGEEGHHGHLDQLRPGPAHR</sequence>